<keyword evidence="1" id="KW-0812">Transmembrane</keyword>
<protein>
    <submittedName>
        <fullName evidence="3">AbiEi antitoxin N-terminal domain-containing protein</fullName>
    </submittedName>
</protein>
<dbReference type="InterPro" id="IPR007569">
    <property type="entry name" value="DUF559"/>
</dbReference>
<dbReference type="InterPro" id="IPR011335">
    <property type="entry name" value="Restrct_endonuc-II-like"/>
</dbReference>
<dbReference type="Proteomes" id="UP001056455">
    <property type="component" value="Chromosome"/>
</dbReference>
<gene>
    <name evidence="3" type="ORF">NF556_09500</name>
</gene>
<dbReference type="Pfam" id="PF04480">
    <property type="entry name" value="DUF559"/>
    <property type="match status" value="1"/>
</dbReference>
<accession>A0ABY4YZT2</accession>
<dbReference type="Gene3D" id="3.40.960.10">
    <property type="entry name" value="VSR Endonuclease"/>
    <property type="match status" value="1"/>
</dbReference>
<keyword evidence="4" id="KW-1185">Reference proteome</keyword>
<dbReference type="EMBL" id="CP099489">
    <property type="protein sequence ID" value="USQ81858.1"/>
    <property type="molecule type" value="Genomic_DNA"/>
</dbReference>
<feature type="domain" description="DUF559" evidence="2">
    <location>
        <begin position="197"/>
        <end position="285"/>
    </location>
</feature>
<keyword evidence="1" id="KW-1133">Transmembrane helix</keyword>
<sequence>MDHDETLLQCYGIMTTALARRRGLTLKAIAHRVRTGRWQRVYRGVYLTNSGSLSWETRAAAALASIGLPAVLGGFSALAVYGLEKKGGRLHILVPNRRSASCSGARVVRVRAMPNKTYIVKGLRVVSVAHAVIDVADRPGIPMDDVIALCAKVCQQEFTTAEDLIAELSSRRAHLRRADLRLVLGDIGDGIESLAEHRFLQRVVRAHGLPEFSLQVQKEHGRVDFVNDDFRLVVEVDGMLWHAGDRFRSDRRRDRKTSAEGGLSVRVTWWDVSDDPCDTAADLAKTLRHRGWTGTPRPCSKDCPLKDNVAVQ</sequence>
<name>A0ABY4YZT2_9MICO</name>
<evidence type="ECO:0000313" key="4">
    <source>
        <dbReference type="Proteomes" id="UP001056455"/>
    </source>
</evidence>
<dbReference type="RefSeq" id="WP_252595394.1">
    <property type="nucleotide sequence ID" value="NZ_CP099489.1"/>
</dbReference>
<organism evidence="3 4">
    <name type="scientific">Ornithinimicrobium faecis</name>
    <dbReference type="NCBI Taxonomy" id="2934158"/>
    <lineage>
        <taxon>Bacteria</taxon>
        <taxon>Bacillati</taxon>
        <taxon>Actinomycetota</taxon>
        <taxon>Actinomycetes</taxon>
        <taxon>Micrococcales</taxon>
        <taxon>Ornithinimicrobiaceae</taxon>
        <taxon>Ornithinimicrobium</taxon>
    </lineage>
</organism>
<keyword evidence="1" id="KW-0472">Membrane</keyword>
<dbReference type="SUPFAM" id="SSF52980">
    <property type="entry name" value="Restriction endonuclease-like"/>
    <property type="match status" value="1"/>
</dbReference>
<proteinExistence type="predicted"/>
<feature type="transmembrane region" description="Helical" evidence="1">
    <location>
        <begin position="59"/>
        <end position="83"/>
    </location>
</feature>
<evidence type="ECO:0000259" key="2">
    <source>
        <dbReference type="Pfam" id="PF04480"/>
    </source>
</evidence>
<evidence type="ECO:0000313" key="3">
    <source>
        <dbReference type="EMBL" id="USQ81858.1"/>
    </source>
</evidence>
<evidence type="ECO:0000256" key="1">
    <source>
        <dbReference type="SAM" id="Phobius"/>
    </source>
</evidence>
<reference evidence="3" key="1">
    <citation type="submission" date="2022-06" db="EMBL/GenBank/DDBJ databases">
        <title>Ornithinimicrobium HY1793.</title>
        <authorList>
            <person name="Huang Y."/>
        </authorList>
    </citation>
    <scope>NUCLEOTIDE SEQUENCE</scope>
    <source>
        <strain evidence="3">HY1793</strain>
    </source>
</reference>